<dbReference type="GO" id="GO:0005975">
    <property type="term" value="P:carbohydrate metabolic process"/>
    <property type="evidence" value="ECO:0007669"/>
    <property type="project" value="InterPro"/>
</dbReference>
<accession>H5XPT8</accession>
<dbReference type="Gene3D" id="3.40.50.1700">
    <property type="entry name" value="Glycoside hydrolase family 3 C-terminal domain"/>
    <property type="match status" value="1"/>
</dbReference>
<dbReference type="RefSeq" id="WP_005456229.1">
    <property type="nucleotide sequence ID" value="NZ_CM001440.1"/>
</dbReference>
<dbReference type="eggNOG" id="COG1472">
    <property type="taxonomic scope" value="Bacteria"/>
</dbReference>
<dbReference type="GO" id="GO:0009254">
    <property type="term" value="P:peptidoglycan turnover"/>
    <property type="evidence" value="ECO:0007669"/>
    <property type="project" value="TreeGrafter"/>
</dbReference>
<evidence type="ECO:0000313" key="9">
    <source>
        <dbReference type="EMBL" id="EHR61167.1"/>
    </source>
</evidence>
<dbReference type="STRING" id="882082.SaccyDRAFT_2288"/>
<evidence type="ECO:0000259" key="7">
    <source>
        <dbReference type="Pfam" id="PF00933"/>
    </source>
</evidence>
<dbReference type="EC" id="3.2.1.52" evidence="3"/>
<evidence type="ECO:0000256" key="2">
    <source>
        <dbReference type="ARBA" id="ARBA00005336"/>
    </source>
</evidence>
<gene>
    <name evidence="9" type="ORF">SaccyDRAFT_2288</name>
</gene>
<dbReference type="GO" id="GO:0004563">
    <property type="term" value="F:beta-N-acetylhexosaminidase activity"/>
    <property type="evidence" value="ECO:0007669"/>
    <property type="project" value="UniProtKB-EC"/>
</dbReference>
<dbReference type="Gene3D" id="3.20.20.300">
    <property type="entry name" value="Glycoside hydrolase, family 3, N-terminal domain"/>
    <property type="match status" value="1"/>
</dbReference>
<dbReference type="HOGENOM" id="CLU_008392_5_3_11"/>
<reference evidence="9 10" key="1">
    <citation type="submission" date="2011-11" db="EMBL/GenBank/DDBJ databases">
        <title>The Noncontiguous Finished sequence of Saccharomonospora cyanea NA-134.</title>
        <authorList>
            <consortium name="US DOE Joint Genome Institute"/>
            <person name="Lucas S."/>
            <person name="Han J."/>
            <person name="Lapidus A."/>
            <person name="Cheng J.-F."/>
            <person name="Goodwin L."/>
            <person name="Pitluck S."/>
            <person name="Peters L."/>
            <person name="Ovchinnikova G."/>
            <person name="Lu M."/>
            <person name="Detter J.C."/>
            <person name="Han C."/>
            <person name="Tapia R."/>
            <person name="Land M."/>
            <person name="Hauser L."/>
            <person name="Kyrpides N."/>
            <person name="Ivanova N."/>
            <person name="Pagani I."/>
            <person name="Brambilla E.-M."/>
            <person name="Klenk H.-P."/>
            <person name="Woyke T."/>
        </authorList>
    </citation>
    <scope>NUCLEOTIDE SEQUENCE [LARGE SCALE GENOMIC DNA]</scope>
    <source>
        <strain evidence="9 10">NA-134</strain>
    </source>
</reference>
<dbReference type="SUPFAM" id="SSF52279">
    <property type="entry name" value="Beta-D-glucan exohydrolase, C-terminal domain"/>
    <property type="match status" value="1"/>
</dbReference>
<keyword evidence="5 6" id="KW-0326">Glycosidase</keyword>
<dbReference type="EMBL" id="CM001440">
    <property type="protein sequence ID" value="EHR61167.1"/>
    <property type="molecule type" value="Genomic_DNA"/>
</dbReference>
<dbReference type="InterPro" id="IPR001764">
    <property type="entry name" value="Glyco_hydro_3_N"/>
</dbReference>
<evidence type="ECO:0000313" key="10">
    <source>
        <dbReference type="Proteomes" id="UP000002791"/>
    </source>
</evidence>
<dbReference type="InterPro" id="IPR017853">
    <property type="entry name" value="GH"/>
</dbReference>
<dbReference type="InterPro" id="IPR002772">
    <property type="entry name" value="Glyco_hydro_3_C"/>
</dbReference>
<dbReference type="InterPro" id="IPR036962">
    <property type="entry name" value="Glyco_hydro_3_N_sf"/>
</dbReference>
<keyword evidence="4 6" id="KW-0378">Hydrolase</keyword>
<dbReference type="InterPro" id="IPR036881">
    <property type="entry name" value="Glyco_hydro_3_C_sf"/>
</dbReference>
<evidence type="ECO:0000259" key="8">
    <source>
        <dbReference type="Pfam" id="PF01915"/>
    </source>
</evidence>
<protein>
    <recommendedName>
        <fullName evidence="3">beta-N-acetylhexosaminidase</fullName>
        <ecNumber evidence="3">3.2.1.52</ecNumber>
    </recommendedName>
</protein>
<feature type="domain" description="Glycoside hydrolase family 3 C-terminal" evidence="8">
    <location>
        <begin position="426"/>
        <end position="590"/>
    </location>
</feature>
<dbReference type="AlphaFoldDB" id="H5XPT8"/>
<dbReference type="PANTHER" id="PTHR30480">
    <property type="entry name" value="BETA-HEXOSAMINIDASE-RELATED"/>
    <property type="match status" value="1"/>
</dbReference>
<organism evidence="9 10">
    <name type="scientific">Saccharomonospora cyanea NA-134</name>
    <dbReference type="NCBI Taxonomy" id="882082"/>
    <lineage>
        <taxon>Bacteria</taxon>
        <taxon>Bacillati</taxon>
        <taxon>Actinomycetota</taxon>
        <taxon>Actinomycetes</taxon>
        <taxon>Pseudonocardiales</taxon>
        <taxon>Pseudonocardiaceae</taxon>
        <taxon>Saccharomonospora</taxon>
    </lineage>
</organism>
<evidence type="ECO:0000256" key="3">
    <source>
        <dbReference type="ARBA" id="ARBA00012663"/>
    </source>
</evidence>
<evidence type="ECO:0000256" key="6">
    <source>
        <dbReference type="RuleBase" id="RU361161"/>
    </source>
</evidence>
<evidence type="ECO:0000256" key="5">
    <source>
        <dbReference type="ARBA" id="ARBA00023295"/>
    </source>
</evidence>
<proteinExistence type="inferred from homology"/>
<dbReference type="PRINTS" id="PR00133">
    <property type="entry name" value="GLHYDRLASE3"/>
</dbReference>
<evidence type="ECO:0000256" key="4">
    <source>
        <dbReference type="ARBA" id="ARBA00022801"/>
    </source>
</evidence>
<feature type="domain" description="Glycoside hydrolase family 3 N-terminal" evidence="7">
    <location>
        <begin position="63"/>
        <end position="388"/>
    </location>
</feature>
<comment type="similarity">
    <text evidence="2 6">Belongs to the glycosyl hydrolase 3 family.</text>
</comment>
<evidence type="ECO:0000256" key="1">
    <source>
        <dbReference type="ARBA" id="ARBA00001231"/>
    </source>
</evidence>
<dbReference type="SUPFAM" id="SSF51445">
    <property type="entry name" value="(Trans)glycosidases"/>
    <property type="match status" value="1"/>
</dbReference>
<dbReference type="Proteomes" id="UP000002791">
    <property type="component" value="Chromosome"/>
</dbReference>
<keyword evidence="10" id="KW-1185">Reference proteome</keyword>
<dbReference type="InterPro" id="IPR019800">
    <property type="entry name" value="Glyco_hydro_3_AS"/>
</dbReference>
<name>H5XPT8_9PSEU</name>
<dbReference type="InterPro" id="IPR050226">
    <property type="entry name" value="NagZ_Beta-hexosaminidase"/>
</dbReference>
<comment type="catalytic activity">
    <reaction evidence="1">
        <text>Hydrolysis of terminal non-reducing N-acetyl-D-hexosamine residues in N-acetyl-beta-D-hexosaminides.</text>
        <dbReference type="EC" id="3.2.1.52"/>
    </reaction>
</comment>
<dbReference type="Pfam" id="PF00933">
    <property type="entry name" value="Glyco_hydro_3"/>
    <property type="match status" value="1"/>
</dbReference>
<dbReference type="Pfam" id="PF01915">
    <property type="entry name" value="Glyco_hydro_3_C"/>
    <property type="match status" value="1"/>
</dbReference>
<dbReference type="OrthoDB" id="9805821at2"/>
<dbReference type="PANTHER" id="PTHR30480:SF13">
    <property type="entry name" value="BETA-HEXOSAMINIDASE"/>
    <property type="match status" value="1"/>
</dbReference>
<dbReference type="PROSITE" id="PS00775">
    <property type="entry name" value="GLYCOSYL_HYDROL_F3"/>
    <property type="match status" value="1"/>
</dbReference>
<sequence length="600" mass="63100">MPGLARRHTVRVVTAALLAMVPTVVLPGGASMAEGTTLPAAAVPGAACEGLARSLTARATDVEKVGQLFVPWVAQSTADGPTELERRRIQERGYGAFNFNGGTLHGPEHAARYTNQLQEWAADTRLGIPVLPTMDMEIGAAHRFSVMGPGRGVATPLPYPMGLGATRDIAAGTTSARITAHEARAVGFAMNIAPVADVNTNPENPVIGVRSFSEDTGLVSEMIAAQVKAYQANGVIAMPKHFPGHGDTSLDSHTHLPTVSYDRETLERVHLAPFKAAIDAGADSIMTAHVVVEAVDPELPATLSKKVLTGLLREEMGFDGLIVTDSMSMAAIRERWGMGGAAVMAFQAGADMIMASDDESYDAILAAVRSGEITRKRLDQSVRRVIELKCEYGLFRDRYVDPARAAAAFGTPESLDAAEHISRESVTLVANDGTLPLSTDGSQRIVVTGVTHGGTADQLPNLVSETEARTGATVADHGWRFGSQPSEAKIDEVVRAAEAADVVIVGTFSKATPPAQQVELVEALAATDTPVVVLSLGLPYELTDYGDVDGAVATYAVDLWGSPSRSAVLAGLDVVFGAQPGGRLPVTLGEHYPFGHGLTY</sequence>